<dbReference type="Gene3D" id="3.10.20.310">
    <property type="entry name" value="membrane protein fhac"/>
    <property type="match status" value="1"/>
</dbReference>
<proteinExistence type="predicted"/>
<evidence type="ECO:0000259" key="3">
    <source>
        <dbReference type="Pfam" id="PF01103"/>
    </source>
</evidence>
<dbReference type="Gene3D" id="2.40.160.50">
    <property type="entry name" value="membrane protein fhac: a member of the omp85/tpsb transporter family"/>
    <property type="match status" value="1"/>
</dbReference>
<dbReference type="InterPro" id="IPR010827">
    <property type="entry name" value="BamA/TamA_POTRA"/>
</dbReference>
<gene>
    <name evidence="5" type="ORF">METZ01_LOCUS112666</name>
</gene>
<name>A0A381X5H7_9ZZZZ</name>
<dbReference type="AlphaFoldDB" id="A0A381X5H7"/>
<dbReference type="Pfam" id="PF01103">
    <property type="entry name" value="Omp85"/>
    <property type="match status" value="1"/>
</dbReference>
<sequence length="431" mass="48637">MKFPLIQLTLSLSFLITIVCGQGPLVSEIQIIGNEVTKKYVILREIQHPTGVLLDSAIAVADRDRIENLGIYSIVDWQAVPLENGTVRLKYNVIESSRFFPVLAPSYVEDTGWSIVFGGVVKNVRGRNESLRFGGLIGGVDSYGFDFNNPWIFSDHVSLSLGVGKAYLNHRFLPYVQQTSSFEINMGRYFGYQKQISVGFEYEKKDFVEDTTTIKYHYLAPQSRFTYDSRDIYNDPSKGIYIFHFARYFNYFNVESHSIMWIQSYSAFVSPIKGKRKTTLGVNITLHSTHGDLNREMFMVGLGGGYSVRGWRIETRELFKDKKQPYRFGFFSAVSSLELRQTVIPRFSIELPTLFGPVKSALGLQAVLFIDGGVAGDNWNDLTETSPMFGVGLGVRIPVALAGNMRLDYGWSFYEGAVVESAFHLAVGQKF</sequence>
<feature type="domain" description="Bacterial surface antigen (D15)" evidence="3">
    <location>
        <begin position="123"/>
        <end position="431"/>
    </location>
</feature>
<comment type="subcellular location">
    <subcellularLocation>
        <location evidence="1">Membrane</location>
    </subcellularLocation>
</comment>
<protein>
    <submittedName>
        <fullName evidence="5">Uncharacterized protein</fullName>
    </submittedName>
</protein>
<dbReference type="InterPro" id="IPR000184">
    <property type="entry name" value="Bac_surfAg_D15"/>
</dbReference>
<keyword evidence="2" id="KW-0472">Membrane</keyword>
<accession>A0A381X5H7</accession>
<dbReference type="GO" id="GO:0019867">
    <property type="term" value="C:outer membrane"/>
    <property type="evidence" value="ECO:0007669"/>
    <property type="project" value="InterPro"/>
</dbReference>
<evidence type="ECO:0000259" key="4">
    <source>
        <dbReference type="Pfam" id="PF07244"/>
    </source>
</evidence>
<dbReference type="EMBL" id="UINC01013937">
    <property type="protein sequence ID" value="SVA59812.1"/>
    <property type="molecule type" value="Genomic_DNA"/>
</dbReference>
<feature type="domain" description="POTRA" evidence="4">
    <location>
        <begin position="25"/>
        <end position="95"/>
    </location>
</feature>
<evidence type="ECO:0000256" key="2">
    <source>
        <dbReference type="ARBA" id="ARBA00023136"/>
    </source>
</evidence>
<organism evidence="5">
    <name type="scientific">marine metagenome</name>
    <dbReference type="NCBI Taxonomy" id="408172"/>
    <lineage>
        <taxon>unclassified sequences</taxon>
        <taxon>metagenomes</taxon>
        <taxon>ecological metagenomes</taxon>
    </lineage>
</organism>
<reference evidence="5" key="1">
    <citation type="submission" date="2018-05" db="EMBL/GenBank/DDBJ databases">
        <authorList>
            <person name="Lanie J.A."/>
            <person name="Ng W.-L."/>
            <person name="Kazmierczak K.M."/>
            <person name="Andrzejewski T.M."/>
            <person name="Davidsen T.M."/>
            <person name="Wayne K.J."/>
            <person name="Tettelin H."/>
            <person name="Glass J.I."/>
            <person name="Rusch D."/>
            <person name="Podicherti R."/>
            <person name="Tsui H.-C.T."/>
            <person name="Winkler M.E."/>
        </authorList>
    </citation>
    <scope>NUCLEOTIDE SEQUENCE</scope>
</reference>
<dbReference type="Pfam" id="PF07244">
    <property type="entry name" value="POTRA"/>
    <property type="match status" value="1"/>
</dbReference>
<evidence type="ECO:0000313" key="5">
    <source>
        <dbReference type="EMBL" id="SVA59812.1"/>
    </source>
</evidence>
<evidence type="ECO:0000256" key="1">
    <source>
        <dbReference type="ARBA" id="ARBA00004370"/>
    </source>
</evidence>